<proteinExistence type="predicted"/>
<dbReference type="EMBL" id="BGZK01000179">
    <property type="protein sequence ID" value="GBP26335.1"/>
    <property type="molecule type" value="Genomic_DNA"/>
</dbReference>
<gene>
    <name evidence="1" type="ORF">EVAR_95506_1</name>
</gene>
<protein>
    <submittedName>
        <fullName evidence="1">Uncharacterized protein</fullName>
    </submittedName>
</protein>
<evidence type="ECO:0000313" key="1">
    <source>
        <dbReference type="EMBL" id="GBP26335.1"/>
    </source>
</evidence>
<comment type="caution">
    <text evidence="1">The sequence shown here is derived from an EMBL/GenBank/DDBJ whole genome shotgun (WGS) entry which is preliminary data.</text>
</comment>
<organism evidence="1 2">
    <name type="scientific">Eumeta variegata</name>
    <name type="common">Bagworm moth</name>
    <name type="synonym">Eumeta japonica</name>
    <dbReference type="NCBI Taxonomy" id="151549"/>
    <lineage>
        <taxon>Eukaryota</taxon>
        <taxon>Metazoa</taxon>
        <taxon>Ecdysozoa</taxon>
        <taxon>Arthropoda</taxon>
        <taxon>Hexapoda</taxon>
        <taxon>Insecta</taxon>
        <taxon>Pterygota</taxon>
        <taxon>Neoptera</taxon>
        <taxon>Endopterygota</taxon>
        <taxon>Lepidoptera</taxon>
        <taxon>Glossata</taxon>
        <taxon>Ditrysia</taxon>
        <taxon>Tineoidea</taxon>
        <taxon>Psychidae</taxon>
        <taxon>Oiketicinae</taxon>
        <taxon>Eumeta</taxon>
    </lineage>
</organism>
<evidence type="ECO:0000313" key="2">
    <source>
        <dbReference type="Proteomes" id="UP000299102"/>
    </source>
</evidence>
<dbReference type="AlphaFoldDB" id="A0A4C1UIT1"/>
<keyword evidence="2" id="KW-1185">Reference proteome</keyword>
<reference evidence="1 2" key="1">
    <citation type="journal article" date="2019" name="Commun. Biol.">
        <title>The bagworm genome reveals a unique fibroin gene that provides high tensile strength.</title>
        <authorList>
            <person name="Kono N."/>
            <person name="Nakamura H."/>
            <person name="Ohtoshi R."/>
            <person name="Tomita M."/>
            <person name="Numata K."/>
            <person name="Arakawa K."/>
        </authorList>
    </citation>
    <scope>NUCLEOTIDE SEQUENCE [LARGE SCALE GENOMIC DNA]</scope>
</reference>
<dbReference type="Proteomes" id="UP000299102">
    <property type="component" value="Unassembled WGS sequence"/>
</dbReference>
<sequence length="106" mass="11598">MGFSPPSSLLSHGENYKKKCIHRSLSAVATSEARAAISKQNVETLSIILPTHHESLYSEASFFFSLFCSTQQSVWGHLAAIFVSQVFASVLFSVRKIPLASLTIPL</sequence>
<accession>A0A4C1UIT1</accession>
<name>A0A4C1UIT1_EUMVA</name>